<proteinExistence type="predicted"/>
<name>A0A6B0U9U4_IXORI</name>
<sequence>MLHVYGRSPVWIFIWAYSVEAALKRFSHTRHAYGRSFECEFWWTLKLAGSLKVLLQTVHMKGSSPVCLRMCTLSEVLCRKHWPHTLHG</sequence>
<organism evidence="1">
    <name type="scientific">Ixodes ricinus</name>
    <name type="common">Common tick</name>
    <name type="synonym">Acarus ricinus</name>
    <dbReference type="NCBI Taxonomy" id="34613"/>
    <lineage>
        <taxon>Eukaryota</taxon>
        <taxon>Metazoa</taxon>
        <taxon>Ecdysozoa</taxon>
        <taxon>Arthropoda</taxon>
        <taxon>Chelicerata</taxon>
        <taxon>Arachnida</taxon>
        <taxon>Acari</taxon>
        <taxon>Parasitiformes</taxon>
        <taxon>Ixodida</taxon>
        <taxon>Ixodoidea</taxon>
        <taxon>Ixodidae</taxon>
        <taxon>Ixodinae</taxon>
        <taxon>Ixodes</taxon>
    </lineage>
</organism>
<protein>
    <submittedName>
        <fullName evidence="1">Putative secreted protein</fullName>
    </submittedName>
</protein>
<dbReference type="AlphaFoldDB" id="A0A6B0U9U4"/>
<reference evidence="1" key="1">
    <citation type="submission" date="2019-12" db="EMBL/GenBank/DDBJ databases">
        <title>An insight into the sialome of adult female Ixodes ricinus ticks feeding for 6 days.</title>
        <authorList>
            <person name="Perner J."/>
            <person name="Ribeiro J.M.C."/>
        </authorList>
    </citation>
    <scope>NUCLEOTIDE SEQUENCE</scope>
    <source>
        <strain evidence="1">Semi-engorged</strain>
        <tissue evidence="1">Salivary glands</tissue>
    </source>
</reference>
<evidence type="ECO:0000313" key="1">
    <source>
        <dbReference type="EMBL" id="MXU85897.1"/>
    </source>
</evidence>
<dbReference type="EMBL" id="GIFC01003814">
    <property type="protein sequence ID" value="MXU85897.1"/>
    <property type="molecule type" value="Transcribed_RNA"/>
</dbReference>
<accession>A0A6B0U9U4</accession>